<keyword evidence="3" id="KW-1185">Reference proteome</keyword>
<dbReference type="AlphaFoldDB" id="A0A937KCE2"/>
<dbReference type="EMBL" id="JAEUGD010000002">
    <property type="protein sequence ID" value="MBL6444875.1"/>
    <property type="molecule type" value="Genomic_DNA"/>
</dbReference>
<proteinExistence type="predicted"/>
<accession>A0A937KCE2</accession>
<feature type="signal peptide" evidence="1">
    <location>
        <begin position="1"/>
        <end position="19"/>
    </location>
</feature>
<organism evidence="2 3">
    <name type="scientific">Fulvivirga marina</name>
    <dbReference type="NCBI Taxonomy" id="2494733"/>
    <lineage>
        <taxon>Bacteria</taxon>
        <taxon>Pseudomonadati</taxon>
        <taxon>Bacteroidota</taxon>
        <taxon>Cytophagia</taxon>
        <taxon>Cytophagales</taxon>
        <taxon>Fulvivirgaceae</taxon>
        <taxon>Fulvivirga</taxon>
    </lineage>
</organism>
<dbReference type="Proteomes" id="UP000614216">
    <property type="component" value="Unassembled WGS sequence"/>
</dbReference>
<evidence type="ECO:0008006" key="4">
    <source>
        <dbReference type="Google" id="ProtNLM"/>
    </source>
</evidence>
<comment type="caution">
    <text evidence="2">The sequence shown here is derived from an EMBL/GenBank/DDBJ whole genome shotgun (WGS) entry which is preliminary data.</text>
</comment>
<feature type="chain" id="PRO_5037849784" description="DUF1795 domain-containing protein" evidence="1">
    <location>
        <begin position="20"/>
        <end position="185"/>
    </location>
</feature>
<evidence type="ECO:0000256" key="1">
    <source>
        <dbReference type="SAM" id="SignalP"/>
    </source>
</evidence>
<keyword evidence="1" id="KW-0732">Signal</keyword>
<evidence type="ECO:0000313" key="2">
    <source>
        <dbReference type="EMBL" id="MBL6444875.1"/>
    </source>
</evidence>
<reference evidence="2" key="1">
    <citation type="submission" date="2021-01" db="EMBL/GenBank/DDBJ databases">
        <title>Fulvivirga kasyanovii gen. nov., sp nov., a novel member of the phylum Bacteroidetes isolated from seawater in a mussel farm.</title>
        <authorList>
            <person name="Zhao L.-H."/>
            <person name="Wang Z.-J."/>
        </authorList>
    </citation>
    <scope>NUCLEOTIDE SEQUENCE</scope>
    <source>
        <strain evidence="2">29W222</strain>
    </source>
</reference>
<name>A0A937KCE2_9BACT</name>
<protein>
    <recommendedName>
        <fullName evidence="4">DUF1795 domain-containing protein</fullName>
    </recommendedName>
</protein>
<sequence length="185" mass="21366">MSKLMIFLSLMLWVGPVQDKMVKTNVTDNISLKLPQDFYAMSPEDIAQRYPSVRSPIGAYTNSARLVDLSVNISATRWREQDIEMAKGFFKSSLFNLYDKVNLIQEDIKTINKRQYIVFEFESRINGDQYSLDKKNPVRTYTYIQYLIVKGKTIVFSFSCPIQLKDKWQPVAPEIMNSVKVKGGV</sequence>
<dbReference type="RefSeq" id="WP_202854416.1">
    <property type="nucleotide sequence ID" value="NZ_JAEUGD010000002.1"/>
</dbReference>
<gene>
    <name evidence="2" type="ORF">JMN32_01050</name>
</gene>
<evidence type="ECO:0000313" key="3">
    <source>
        <dbReference type="Proteomes" id="UP000614216"/>
    </source>
</evidence>